<proteinExistence type="predicted"/>
<evidence type="ECO:0000313" key="3">
    <source>
        <dbReference type="EMBL" id="CAJ1407920.1"/>
    </source>
</evidence>
<keyword evidence="2" id="KW-0677">Repeat</keyword>
<dbReference type="PANTHER" id="PTHR45632">
    <property type="entry name" value="LD33804P"/>
    <property type="match status" value="1"/>
</dbReference>
<keyword evidence="1" id="KW-0880">Kelch repeat</keyword>
<dbReference type="InterPro" id="IPR006652">
    <property type="entry name" value="Kelch_1"/>
</dbReference>
<dbReference type="SMART" id="SM00612">
    <property type="entry name" value="Kelch"/>
    <property type="match status" value="5"/>
</dbReference>
<reference evidence="3" key="1">
    <citation type="submission" date="2023-08" db="EMBL/GenBank/DDBJ databases">
        <authorList>
            <person name="Chen Y."/>
            <person name="Shah S."/>
            <person name="Dougan E. K."/>
            <person name="Thang M."/>
            <person name="Chan C."/>
        </authorList>
    </citation>
    <scope>NUCLEOTIDE SEQUENCE</scope>
</reference>
<evidence type="ECO:0000313" key="4">
    <source>
        <dbReference type="Proteomes" id="UP001178507"/>
    </source>
</evidence>
<dbReference type="Proteomes" id="UP001178507">
    <property type="component" value="Unassembled WGS sequence"/>
</dbReference>
<dbReference type="Pfam" id="PF24681">
    <property type="entry name" value="Kelch_KLHDC2_KLHL20_DRC7"/>
    <property type="match status" value="1"/>
</dbReference>
<keyword evidence="4" id="KW-1185">Reference proteome</keyword>
<sequence length="371" mass="39124">MGVHLGYGAMEPHAILGDLLKRQNHGKADLALSTNFALAACSLADAPLSAGRLSTCSKALRHAMVKAMQELQRERLYVVGGLDSSFAALATVERYDPLEGSWETLLPLPTARHGTCLAAFASHLYVIGGEVSGVALRDVQRFCPRGAQTWEMMPALAVGRIKAAAAECQGCLYVMGGNDGFGSVSSVECFDPLAGCWKDVAPMQKPRYASCAAARDDCIIVFGGELTEAGAAASVEVYDAQVNTWHLLPTLRSPLCGSVAVLTEAGDQVYCFGGLGLSGQALTFAERAVLGYEDQQGTACKPSWSPLPPMLTARQQMSACTFEDGLVIVGGKGITSEAQAKVEYYSQSSGWQALPPLPSARLRSAVIAGNL</sequence>
<dbReference type="EMBL" id="CAUJNA010003696">
    <property type="protein sequence ID" value="CAJ1407920.1"/>
    <property type="molecule type" value="Genomic_DNA"/>
</dbReference>
<evidence type="ECO:0000256" key="1">
    <source>
        <dbReference type="ARBA" id="ARBA00022441"/>
    </source>
</evidence>
<dbReference type="PRINTS" id="PR00501">
    <property type="entry name" value="KELCHREPEAT"/>
</dbReference>
<comment type="caution">
    <text evidence="3">The sequence shown here is derived from an EMBL/GenBank/DDBJ whole genome shotgun (WGS) entry which is preliminary data.</text>
</comment>
<evidence type="ECO:0000256" key="2">
    <source>
        <dbReference type="ARBA" id="ARBA00022737"/>
    </source>
</evidence>
<accession>A0AA36JKK0</accession>
<dbReference type="AlphaFoldDB" id="A0AA36JKK0"/>
<dbReference type="PANTHER" id="PTHR45632:SF3">
    <property type="entry name" value="KELCH-LIKE PROTEIN 32"/>
    <property type="match status" value="1"/>
</dbReference>
<dbReference type="Gene3D" id="2.120.10.80">
    <property type="entry name" value="Kelch-type beta propeller"/>
    <property type="match status" value="2"/>
</dbReference>
<dbReference type="SUPFAM" id="SSF117281">
    <property type="entry name" value="Kelch motif"/>
    <property type="match status" value="2"/>
</dbReference>
<organism evidence="3 4">
    <name type="scientific">Effrenium voratum</name>
    <dbReference type="NCBI Taxonomy" id="2562239"/>
    <lineage>
        <taxon>Eukaryota</taxon>
        <taxon>Sar</taxon>
        <taxon>Alveolata</taxon>
        <taxon>Dinophyceae</taxon>
        <taxon>Suessiales</taxon>
        <taxon>Symbiodiniaceae</taxon>
        <taxon>Effrenium</taxon>
    </lineage>
</organism>
<protein>
    <submittedName>
        <fullName evidence="3">Uncharacterized protein</fullName>
    </submittedName>
</protein>
<dbReference type="InterPro" id="IPR015915">
    <property type="entry name" value="Kelch-typ_b-propeller"/>
</dbReference>
<gene>
    <name evidence="3" type="ORF">EVOR1521_LOCUS29501</name>
</gene>
<name>A0AA36JKK0_9DINO</name>